<protein>
    <submittedName>
        <fullName evidence="2">Rhodanese-like domain-containing protein</fullName>
    </submittedName>
</protein>
<evidence type="ECO:0000313" key="2">
    <source>
        <dbReference type="EMBL" id="MDJ1182330.1"/>
    </source>
</evidence>
<dbReference type="SMART" id="SM00450">
    <property type="entry name" value="RHOD"/>
    <property type="match status" value="1"/>
</dbReference>
<dbReference type="PROSITE" id="PS51257">
    <property type="entry name" value="PROKAR_LIPOPROTEIN"/>
    <property type="match status" value="1"/>
</dbReference>
<name>A0ABT7BTE8_9CYAN</name>
<keyword evidence="3" id="KW-1185">Reference proteome</keyword>
<dbReference type="PANTHER" id="PTHR44086">
    <property type="entry name" value="THIOSULFATE SULFURTRANSFERASE RDL2, MITOCHONDRIAL-RELATED"/>
    <property type="match status" value="1"/>
</dbReference>
<reference evidence="2 3" key="1">
    <citation type="submission" date="2023-01" db="EMBL/GenBank/DDBJ databases">
        <title>Novel diversity within Roseofilum (Cyanobacteria; Desertifilaceae) from marine benthic mats with descriptions of four novel species.</title>
        <authorList>
            <person name="Wang Y."/>
            <person name="Berthold D.E."/>
            <person name="Hu J."/>
            <person name="Lefler F.W."/>
            <person name="Laughinghouse H.D. IV."/>
        </authorList>
    </citation>
    <scope>NUCLEOTIDE SEQUENCE [LARGE SCALE GENOMIC DNA]</scope>
    <source>
        <strain evidence="2 3">BLCC-M143</strain>
    </source>
</reference>
<dbReference type="Gene3D" id="3.40.250.10">
    <property type="entry name" value="Rhodanese-like domain"/>
    <property type="match status" value="1"/>
</dbReference>
<dbReference type="RefSeq" id="WP_283756982.1">
    <property type="nucleotide sequence ID" value="NZ_JAQOSQ010000002.1"/>
</dbReference>
<accession>A0ABT7BTE8</accession>
<dbReference type="Pfam" id="PF00581">
    <property type="entry name" value="Rhodanese"/>
    <property type="match status" value="1"/>
</dbReference>
<dbReference type="CDD" id="cd00158">
    <property type="entry name" value="RHOD"/>
    <property type="match status" value="1"/>
</dbReference>
<gene>
    <name evidence="2" type="ORF">PMH09_03910</name>
</gene>
<sequence>MRKLTSLMLWVPMLYLNLAIAGCELPGRSNEPIPEIDVARLQKLARSDRQLFRDNTILIDVRTPAEYARDRIGDSPLVPLSEIESGAGMEKIRQLAGDGDRQIILYCFSGVRSARAQQILSEAGISALSLAGGIQAWRQAVPPEMDASLL</sequence>
<dbReference type="Proteomes" id="UP001232992">
    <property type="component" value="Unassembled WGS sequence"/>
</dbReference>
<dbReference type="PANTHER" id="PTHR44086:SF10">
    <property type="entry name" value="THIOSULFATE SULFURTRANSFERASE_RHODANESE-LIKE DOMAIN-CONTAINING PROTEIN 3"/>
    <property type="match status" value="1"/>
</dbReference>
<dbReference type="SUPFAM" id="SSF52821">
    <property type="entry name" value="Rhodanese/Cell cycle control phosphatase"/>
    <property type="match status" value="1"/>
</dbReference>
<dbReference type="EMBL" id="JAQOSQ010000002">
    <property type="protein sequence ID" value="MDJ1182330.1"/>
    <property type="molecule type" value="Genomic_DNA"/>
</dbReference>
<proteinExistence type="predicted"/>
<evidence type="ECO:0000313" key="3">
    <source>
        <dbReference type="Proteomes" id="UP001232992"/>
    </source>
</evidence>
<evidence type="ECO:0000259" key="1">
    <source>
        <dbReference type="PROSITE" id="PS50206"/>
    </source>
</evidence>
<dbReference type="InterPro" id="IPR036873">
    <property type="entry name" value="Rhodanese-like_dom_sf"/>
</dbReference>
<dbReference type="PROSITE" id="PS50206">
    <property type="entry name" value="RHODANESE_3"/>
    <property type="match status" value="1"/>
</dbReference>
<comment type="caution">
    <text evidence="2">The sequence shown here is derived from an EMBL/GenBank/DDBJ whole genome shotgun (WGS) entry which is preliminary data.</text>
</comment>
<feature type="domain" description="Rhodanese" evidence="1">
    <location>
        <begin position="52"/>
        <end position="146"/>
    </location>
</feature>
<dbReference type="InterPro" id="IPR001763">
    <property type="entry name" value="Rhodanese-like_dom"/>
</dbReference>
<organism evidence="2 3">
    <name type="scientific">Roseofilum casamattae BLCC-M143</name>
    <dbReference type="NCBI Taxonomy" id="3022442"/>
    <lineage>
        <taxon>Bacteria</taxon>
        <taxon>Bacillati</taxon>
        <taxon>Cyanobacteriota</taxon>
        <taxon>Cyanophyceae</taxon>
        <taxon>Desertifilales</taxon>
        <taxon>Desertifilaceae</taxon>
        <taxon>Roseofilum</taxon>
        <taxon>Roseofilum casamattae</taxon>
    </lineage>
</organism>